<evidence type="ECO:0000313" key="2">
    <source>
        <dbReference type="Proteomes" id="UP000020773"/>
    </source>
</evidence>
<sequence>MFATYQNYNKMEKILEKFSPEELDSIKGGTWVLTDKGWVWIEGAI</sequence>
<accession>A0A015UDE1</accession>
<organism evidence="1 2">
    <name type="scientific">Bacteroides fragilis str. 3998T(B)3</name>
    <dbReference type="NCBI Taxonomy" id="1339316"/>
    <lineage>
        <taxon>Bacteria</taxon>
        <taxon>Pseudomonadati</taxon>
        <taxon>Bacteroidota</taxon>
        <taxon>Bacteroidia</taxon>
        <taxon>Bacteroidales</taxon>
        <taxon>Bacteroidaceae</taxon>
        <taxon>Bacteroides</taxon>
    </lineage>
</organism>
<name>A0A015UDE1_BACFG</name>
<reference evidence="1 2" key="1">
    <citation type="submission" date="2014-02" db="EMBL/GenBank/DDBJ databases">
        <authorList>
            <person name="Sears C."/>
            <person name="Carroll K."/>
            <person name="Sack B.R."/>
            <person name="Qadri F."/>
            <person name="Myers L.L."/>
            <person name="Chung G.-T."/>
            <person name="Escheverria P."/>
            <person name="Fraser C.M."/>
            <person name="Sadzewicz L."/>
            <person name="Shefchek K.A."/>
            <person name="Tallon L."/>
            <person name="Das S.P."/>
            <person name="Daugherty S."/>
            <person name="Mongodin E.F."/>
        </authorList>
    </citation>
    <scope>NUCLEOTIDE SEQUENCE [LARGE SCALE GENOMIC DNA]</scope>
    <source>
        <strain evidence="2">3998T(B)3</strain>
    </source>
</reference>
<comment type="caution">
    <text evidence="1">The sequence shown here is derived from an EMBL/GenBank/DDBJ whole genome shotgun (WGS) entry which is preliminary data.</text>
</comment>
<dbReference type="EMBL" id="JGDB01000012">
    <property type="protein sequence ID" value="EXY92812.1"/>
    <property type="molecule type" value="Genomic_DNA"/>
</dbReference>
<protein>
    <recommendedName>
        <fullName evidence="3">Bacteriocin-type signal sequence</fullName>
    </recommendedName>
</protein>
<evidence type="ECO:0008006" key="3">
    <source>
        <dbReference type="Google" id="ProtNLM"/>
    </source>
</evidence>
<dbReference type="Proteomes" id="UP000020773">
    <property type="component" value="Unassembled WGS sequence"/>
</dbReference>
<gene>
    <name evidence="1" type="ORF">M125_0474</name>
</gene>
<evidence type="ECO:0000313" key="1">
    <source>
        <dbReference type="EMBL" id="EXY92812.1"/>
    </source>
</evidence>
<dbReference type="AlphaFoldDB" id="A0A015UDE1"/>
<proteinExistence type="predicted"/>
<dbReference type="PATRIC" id="fig|1339316.3.peg.469"/>